<reference evidence="1" key="1">
    <citation type="submission" date="2020-11" db="EMBL/GenBank/DDBJ databases">
        <authorList>
            <consortium name="DOE Joint Genome Institute"/>
            <person name="Ahrendt S."/>
            <person name="Riley R."/>
            <person name="Andreopoulos W."/>
            <person name="Labutti K."/>
            <person name="Pangilinan J."/>
            <person name="Ruiz-Duenas F.J."/>
            <person name="Barrasa J.M."/>
            <person name="Sanchez-Garcia M."/>
            <person name="Camarero S."/>
            <person name="Miyauchi S."/>
            <person name="Serrano A."/>
            <person name="Linde D."/>
            <person name="Babiker R."/>
            <person name="Drula E."/>
            <person name="Ayuso-Fernandez I."/>
            <person name="Pacheco R."/>
            <person name="Padilla G."/>
            <person name="Ferreira P."/>
            <person name="Barriuso J."/>
            <person name="Kellner H."/>
            <person name="Castanera R."/>
            <person name="Alfaro M."/>
            <person name="Ramirez L."/>
            <person name="Pisabarro A.G."/>
            <person name="Kuo A."/>
            <person name="Tritt A."/>
            <person name="Lipzen A."/>
            <person name="He G."/>
            <person name="Yan M."/>
            <person name="Ng V."/>
            <person name="Cullen D."/>
            <person name="Martin F."/>
            <person name="Rosso M.-N."/>
            <person name="Henrissat B."/>
            <person name="Hibbett D."/>
            <person name="Martinez A.T."/>
            <person name="Grigoriev I.V."/>
        </authorList>
    </citation>
    <scope>NUCLEOTIDE SEQUENCE</scope>
    <source>
        <strain evidence="1">AH 40177</strain>
    </source>
</reference>
<protein>
    <submittedName>
        <fullName evidence="1">Uncharacterized protein</fullName>
    </submittedName>
</protein>
<dbReference type="AlphaFoldDB" id="A0A9P5PAL9"/>
<evidence type="ECO:0000313" key="1">
    <source>
        <dbReference type="EMBL" id="KAF9059647.1"/>
    </source>
</evidence>
<accession>A0A9P5PAL9</accession>
<comment type="caution">
    <text evidence="1">The sequence shown here is derived from an EMBL/GenBank/DDBJ whole genome shotgun (WGS) entry which is preliminary data.</text>
</comment>
<sequence length="526" mass="58396">MAERSLKLPRVPLLKGKSNIEEWKDMVIQTLEVHGLEGYVQREVPEPADPTVRGHWKCSRAKVYSLIKRSIPLIHSTLETAGWNRSTDSGDPKALYDLIQRVIPSVSANATTDIVTELGATMALIDMCHPPDKLIPFDGDKAQLEDFCMRLGDSVELESDWRWACSFLSAVKAGFLTLSREPDTFPPHKTYPRLRPMAACGPEGWAWTIINLGEAIMARAPTDGRSQLSHRPKVTDVKATSSDSLLACDAFCLVWFSGRTVHGEADLREWWIRWPDDPIPPLGPSSHFTSDDCMRLALNYYLRATTPLLLFTEYSARQHIAALSFVSGILLVEDNDVGLQEAAYLVQASAQMLDPFEPATYMSYWHGGPFAGPGADLLAATLDAIEEAVESNTLTGASCLISFLYAICSTRHRKLYYDNRPGNPATPVKKINPDNPFVGLVYTLVSEPGPTFALWEQSVDLNLQKTYDWLRDLPPTTAGFNIATNVLGLGSSVCNLMRQLTHHCLVTHRTVPPPSLRSYFTVNPSH</sequence>
<organism evidence="1 2">
    <name type="scientific">Rhodocollybia butyracea</name>
    <dbReference type="NCBI Taxonomy" id="206335"/>
    <lineage>
        <taxon>Eukaryota</taxon>
        <taxon>Fungi</taxon>
        <taxon>Dikarya</taxon>
        <taxon>Basidiomycota</taxon>
        <taxon>Agaricomycotina</taxon>
        <taxon>Agaricomycetes</taxon>
        <taxon>Agaricomycetidae</taxon>
        <taxon>Agaricales</taxon>
        <taxon>Marasmiineae</taxon>
        <taxon>Omphalotaceae</taxon>
        <taxon>Rhodocollybia</taxon>
    </lineage>
</organism>
<dbReference type="EMBL" id="JADNRY010000286">
    <property type="protein sequence ID" value="KAF9059647.1"/>
    <property type="molecule type" value="Genomic_DNA"/>
</dbReference>
<evidence type="ECO:0000313" key="2">
    <source>
        <dbReference type="Proteomes" id="UP000772434"/>
    </source>
</evidence>
<keyword evidence="2" id="KW-1185">Reference proteome</keyword>
<name>A0A9P5PAL9_9AGAR</name>
<dbReference type="OrthoDB" id="5219111at2759"/>
<gene>
    <name evidence="1" type="ORF">BDP27DRAFT_1431036</name>
</gene>
<proteinExistence type="predicted"/>
<dbReference type="Proteomes" id="UP000772434">
    <property type="component" value="Unassembled WGS sequence"/>
</dbReference>